<evidence type="ECO:0000313" key="2">
    <source>
        <dbReference type="EnsemblFungi" id="MAPG_05806T0"/>
    </source>
</evidence>
<dbReference type="AlphaFoldDB" id="A0A0C4E0D3"/>
<protein>
    <submittedName>
        <fullName evidence="1 2">Uncharacterized protein</fullName>
    </submittedName>
</protein>
<dbReference type="EMBL" id="ADBL01001386">
    <property type="status" value="NOT_ANNOTATED_CDS"/>
    <property type="molecule type" value="Genomic_DNA"/>
</dbReference>
<gene>
    <name evidence="1" type="ORF">MAPG_05806</name>
</gene>
<reference evidence="1" key="3">
    <citation type="submission" date="2011-03" db="EMBL/GenBank/DDBJ databases">
        <title>Annotation of Magnaporthe poae ATCC 64411.</title>
        <authorList>
            <person name="Ma L.-J."/>
            <person name="Dead R."/>
            <person name="Young S.K."/>
            <person name="Zeng Q."/>
            <person name="Gargeya S."/>
            <person name="Fitzgerald M."/>
            <person name="Haas B."/>
            <person name="Abouelleil A."/>
            <person name="Alvarado L."/>
            <person name="Arachchi H.M."/>
            <person name="Berlin A."/>
            <person name="Brown A."/>
            <person name="Chapman S.B."/>
            <person name="Chen Z."/>
            <person name="Dunbar C."/>
            <person name="Freedman E."/>
            <person name="Gearin G."/>
            <person name="Gellesch M."/>
            <person name="Goldberg J."/>
            <person name="Griggs A."/>
            <person name="Gujja S."/>
            <person name="Heiman D."/>
            <person name="Howarth C."/>
            <person name="Larson L."/>
            <person name="Lui A."/>
            <person name="MacDonald P.J.P."/>
            <person name="Mehta T."/>
            <person name="Montmayeur A."/>
            <person name="Murphy C."/>
            <person name="Neiman D."/>
            <person name="Pearson M."/>
            <person name="Priest M."/>
            <person name="Roberts A."/>
            <person name="Saif S."/>
            <person name="Shea T."/>
            <person name="Shenoy N."/>
            <person name="Sisk P."/>
            <person name="Stolte C."/>
            <person name="Sykes S."/>
            <person name="Yandava C."/>
            <person name="Wortman J."/>
            <person name="Nusbaum C."/>
            <person name="Birren B."/>
        </authorList>
    </citation>
    <scope>NUCLEOTIDE SEQUENCE</scope>
    <source>
        <strain evidence="1">ATCC 64411</strain>
    </source>
</reference>
<evidence type="ECO:0000313" key="3">
    <source>
        <dbReference type="Proteomes" id="UP000011715"/>
    </source>
</evidence>
<dbReference type="EMBL" id="GL876969">
    <property type="protein sequence ID" value="KLU86797.1"/>
    <property type="molecule type" value="Genomic_DNA"/>
</dbReference>
<dbReference type="EnsemblFungi" id="MAPG_05806T0">
    <property type="protein sequence ID" value="MAPG_05806T0"/>
    <property type="gene ID" value="MAPG_05806"/>
</dbReference>
<dbReference type="Proteomes" id="UP000011715">
    <property type="component" value="Unassembled WGS sequence"/>
</dbReference>
<organism evidence="2 3">
    <name type="scientific">Magnaporthiopsis poae (strain ATCC 64411 / 73-15)</name>
    <name type="common">Kentucky bluegrass fungus</name>
    <name type="synonym">Magnaporthe poae</name>
    <dbReference type="NCBI Taxonomy" id="644358"/>
    <lineage>
        <taxon>Eukaryota</taxon>
        <taxon>Fungi</taxon>
        <taxon>Dikarya</taxon>
        <taxon>Ascomycota</taxon>
        <taxon>Pezizomycotina</taxon>
        <taxon>Sordariomycetes</taxon>
        <taxon>Sordariomycetidae</taxon>
        <taxon>Magnaporthales</taxon>
        <taxon>Magnaporthaceae</taxon>
        <taxon>Magnaporthiopsis</taxon>
    </lineage>
</organism>
<reference evidence="2" key="4">
    <citation type="journal article" date="2015" name="G3 (Bethesda)">
        <title>Genome sequences of three phytopathogenic species of the Magnaporthaceae family of fungi.</title>
        <authorList>
            <person name="Okagaki L.H."/>
            <person name="Nunes C.C."/>
            <person name="Sailsbery J."/>
            <person name="Clay B."/>
            <person name="Brown D."/>
            <person name="John T."/>
            <person name="Oh Y."/>
            <person name="Young N."/>
            <person name="Fitzgerald M."/>
            <person name="Haas B.J."/>
            <person name="Zeng Q."/>
            <person name="Young S."/>
            <person name="Adiconis X."/>
            <person name="Fan L."/>
            <person name="Levin J.Z."/>
            <person name="Mitchell T.K."/>
            <person name="Okubara P.A."/>
            <person name="Farman M.L."/>
            <person name="Kohn L.M."/>
            <person name="Birren B."/>
            <person name="Ma L.-J."/>
            <person name="Dean R.A."/>
        </authorList>
    </citation>
    <scope>NUCLEOTIDE SEQUENCE</scope>
    <source>
        <strain evidence="2">ATCC 64411 / 73-15</strain>
    </source>
</reference>
<sequence>MCVMAYTRGSETFLSARCLNASLQSPQYAIMGGISMAAFKGPSGGLPALTPGGRTRRCSGCTVDFQALGPACKGILMAASTGAKPALGSYNPARLWAS</sequence>
<dbReference type="VEuPathDB" id="FungiDB:MAPG_05806"/>
<proteinExistence type="predicted"/>
<reference evidence="1" key="1">
    <citation type="submission" date="2010-05" db="EMBL/GenBank/DDBJ databases">
        <title>The Genome Sequence of Magnaporthe poae strain ATCC 64411.</title>
        <authorList>
            <consortium name="The Broad Institute Genome Sequencing Platform"/>
            <consortium name="Broad Institute Genome Sequencing Center for Infectious Disease"/>
            <person name="Ma L.-J."/>
            <person name="Dead R."/>
            <person name="Young S."/>
            <person name="Zeng Q."/>
            <person name="Koehrsen M."/>
            <person name="Alvarado L."/>
            <person name="Berlin A."/>
            <person name="Chapman S.B."/>
            <person name="Chen Z."/>
            <person name="Freedman E."/>
            <person name="Gellesch M."/>
            <person name="Goldberg J."/>
            <person name="Griggs A."/>
            <person name="Gujja S."/>
            <person name="Heilman E.R."/>
            <person name="Heiman D."/>
            <person name="Hepburn T."/>
            <person name="Howarth C."/>
            <person name="Jen D."/>
            <person name="Larson L."/>
            <person name="Mehta T."/>
            <person name="Neiman D."/>
            <person name="Pearson M."/>
            <person name="Roberts A."/>
            <person name="Saif S."/>
            <person name="Shea T."/>
            <person name="Shenoy N."/>
            <person name="Sisk P."/>
            <person name="Stolte C."/>
            <person name="Sykes S."/>
            <person name="Walk T."/>
            <person name="White J."/>
            <person name="Yandava C."/>
            <person name="Haas B."/>
            <person name="Nusbaum C."/>
            <person name="Birren B."/>
        </authorList>
    </citation>
    <scope>NUCLEOTIDE SEQUENCE</scope>
    <source>
        <strain evidence="1">ATCC 64411</strain>
    </source>
</reference>
<reference evidence="2" key="5">
    <citation type="submission" date="2015-06" db="UniProtKB">
        <authorList>
            <consortium name="EnsemblFungi"/>
        </authorList>
    </citation>
    <scope>IDENTIFICATION</scope>
    <source>
        <strain evidence="2">ATCC 64411</strain>
    </source>
</reference>
<evidence type="ECO:0000313" key="1">
    <source>
        <dbReference type="EMBL" id="KLU86797.1"/>
    </source>
</evidence>
<accession>A0A0C4E0D3</accession>
<keyword evidence="3" id="KW-1185">Reference proteome</keyword>
<name>A0A0C4E0D3_MAGP6</name>
<reference evidence="3" key="2">
    <citation type="submission" date="2010-05" db="EMBL/GenBank/DDBJ databases">
        <title>The genome sequence of Magnaporthe poae strain ATCC 64411.</title>
        <authorList>
            <person name="Ma L.-J."/>
            <person name="Dead R."/>
            <person name="Young S."/>
            <person name="Zeng Q."/>
            <person name="Koehrsen M."/>
            <person name="Alvarado L."/>
            <person name="Berlin A."/>
            <person name="Chapman S.B."/>
            <person name="Chen Z."/>
            <person name="Freedman E."/>
            <person name="Gellesch M."/>
            <person name="Goldberg J."/>
            <person name="Griggs A."/>
            <person name="Gujja S."/>
            <person name="Heilman E.R."/>
            <person name="Heiman D."/>
            <person name="Hepburn T."/>
            <person name="Howarth C."/>
            <person name="Jen D."/>
            <person name="Larson L."/>
            <person name="Mehta T."/>
            <person name="Neiman D."/>
            <person name="Pearson M."/>
            <person name="Roberts A."/>
            <person name="Saif S."/>
            <person name="Shea T."/>
            <person name="Shenoy N."/>
            <person name="Sisk P."/>
            <person name="Stolte C."/>
            <person name="Sykes S."/>
            <person name="Walk T."/>
            <person name="White J."/>
            <person name="Yandava C."/>
            <person name="Haas B."/>
            <person name="Nusbaum C."/>
            <person name="Birren B."/>
        </authorList>
    </citation>
    <scope>NUCLEOTIDE SEQUENCE [LARGE SCALE GENOMIC DNA]</scope>
    <source>
        <strain evidence="3">ATCC 64411 / 73-15</strain>
    </source>
</reference>